<dbReference type="RefSeq" id="WP_064560449.1">
    <property type="nucleotide sequence ID" value="NZ_LXER01000023.1"/>
</dbReference>
<protein>
    <recommendedName>
        <fullName evidence="3">diguanylate cyclase</fullName>
        <ecNumber evidence="3">2.7.7.65</ecNumber>
    </recommendedName>
</protein>
<feature type="transmembrane region" description="Helical" evidence="6">
    <location>
        <begin position="113"/>
        <end position="141"/>
    </location>
</feature>
<evidence type="ECO:0000256" key="3">
    <source>
        <dbReference type="ARBA" id="ARBA00012528"/>
    </source>
</evidence>
<name>A0A1B7ILG4_9ENTR</name>
<comment type="caution">
    <text evidence="8">The sequence shown here is derived from an EMBL/GenBank/DDBJ whole genome shotgun (WGS) entry which is preliminary data.</text>
</comment>
<dbReference type="Pfam" id="PF00990">
    <property type="entry name" value="GGDEF"/>
    <property type="match status" value="1"/>
</dbReference>
<evidence type="ECO:0000256" key="2">
    <source>
        <dbReference type="ARBA" id="ARBA00004665"/>
    </source>
</evidence>
<dbReference type="NCBIfam" id="TIGR00254">
    <property type="entry name" value="GGDEF"/>
    <property type="match status" value="1"/>
</dbReference>
<evidence type="ECO:0000313" key="9">
    <source>
        <dbReference type="Proteomes" id="UP000078410"/>
    </source>
</evidence>
<feature type="transmembrane region" description="Helical" evidence="6">
    <location>
        <begin position="153"/>
        <end position="171"/>
    </location>
</feature>
<dbReference type="OrthoDB" id="9812260at2"/>
<evidence type="ECO:0000313" key="8">
    <source>
        <dbReference type="EMBL" id="OAT30402.1"/>
    </source>
</evidence>
<proteinExistence type="predicted"/>
<evidence type="ECO:0000259" key="7">
    <source>
        <dbReference type="PROSITE" id="PS50887"/>
    </source>
</evidence>
<feature type="transmembrane region" description="Helical" evidence="6">
    <location>
        <begin position="81"/>
        <end position="104"/>
    </location>
</feature>
<keyword evidence="6" id="KW-0472">Membrane</keyword>
<feature type="transmembrane region" description="Helical" evidence="6">
    <location>
        <begin position="51"/>
        <end position="69"/>
    </location>
</feature>
<dbReference type="InterPro" id="IPR029787">
    <property type="entry name" value="Nucleotide_cyclase"/>
</dbReference>
<comment type="pathway">
    <text evidence="2">Purine metabolism; 3',5'-cyclic di-GMP biosynthesis.</text>
</comment>
<dbReference type="Gene3D" id="3.30.70.270">
    <property type="match status" value="1"/>
</dbReference>
<comment type="cofactor">
    <cofactor evidence="1">
        <name>Mg(2+)</name>
        <dbReference type="ChEBI" id="CHEBI:18420"/>
    </cofactor>
</comment>
<organism evidence="8 9">
    <name type="scientific">Buttiauxella brennerae ATCC 51605</name>
    <dbReference type="NCBI Taxonomy" id="1354251"/>
    <lineage>
        <taxon>Bacteria</taxon>
        <taxon>Pseudomonadati</taxon>
        <taxon>Pseudomonadota</taxon>
        <taxon>Gammaproteobacteria</taxon>
        <taxon>Enterobacterales</taxon>
        <taxon>Enterobacteriaceae</taxon>
        <taxon>Buttiauxella</taxon>
    </lineage>
</organism>
<dbReference type="PROSITE" id="PS50887">
    <property type="entry name" value="GGDEF"/>
    <property type="match status" value="1"/>
</dbReference>
<dbReference type="PATRIC" id="fig|1354251.4.peg.2926"/>
<comment type="catalytic activity">
    <reaction evidence="5">
        <text>2 GTP = 3',3'-c-di-GMP + 2 diphosphate</text>
        <dbReference type="Rhea" id="RHEA:24898"/>
        <dbReference type="ChEBI" id="CHEBI:33019"/>
        <dbReference type="ChEBI" id="CHEBI:37565"/>
        <dbReference type="ChEBI" id="CHEBI:58805"/>
        <dbReference type="EC" id="2.7.7.65"/>
    </reaction>
</comment>
<dbReference type="EC" id="2.7.7.65" evidence="3"/>
<keyword evidence="4" id="KW-0547">Nucleotide-binding</keyword>
<keyword evidence="6" id="KW-0812">Transmembrane</keyword>
<accession>A0A1B7ILG4</accession>
<keyword evidence="8" id="KW-0456">Lyase</keyword>
<dbReference type="AlphaFoldDB" id="A0A1B7ILG4"/>
<dbReference type="SUPFAM" id="SSF55073">
    <property type="entry name" value="Nucleotide cyclase"/>
    <property type="match status" value="1"/>
</dbReference>
<evidence type="ECO:0000256" key="6">
    <source>
        <dbReference type="SAM" id="Phobius"/>
    </source>
</evidence>
<dbReference type="Proteomes" id="UP000078410">
    <property type="component" value="Unassembled WGS sequence"/>
</dbReference>
<feature type="domain" description="GGDEF" evidence="7">
    <location>
        <begin position="233"/>
        <end position="364"/>
    </location>
</feature>
<dbReference type="InterPro" id="IPR043128">
    <property type="entry name" value="Rev_trsase/Diguanyl_cyclase"/>
</dbReference>
<dbReference type="FunFam" id="3.30.70.270:FF:000001">
    <property type="entry name" value="Diguanylate cyclase domain protein"/>
    <property type="match status" value="1"/>
</dbReference>
<keyword evidence="4" id="KW-0342">GTP-binding</keyword>
<dbReference type="EMBL" id="LXER01000023">
    <property type="protein sequence ID" value="OAT30402.1"/>
    <property type="molecule type" value="Genomic_DNA"/>
</dbReference>
<evidence type="ECO:0000256" key="1">
    <source>
        <dbReference type="ARBA" id="ARBA00001946"/>
    </source>
</evidence>
<dbReference type="GO" id="GO:0016829">
    <property type="term" value="F:lyase activity"/>
    <property type="evidence" value="ECO:0007669"/>
    <property type="project" value="UniProtKB-KW"/>
</dbReference>
<dbReference type="GO" id="GO:0005525">
    <property type="term" value="F:GTP binding"/>
    <property type="evidence" value="ECO:0007669"/>
    <property type="project" value="UniProtKB-KW"/>
</dbReference>
<gene>
    <name evidence="8" type="ORF">M975_2843</name>
</gene>
<dbReference type="InterPro" id="IPR000160">
    <property type="entry name" value="GGDEF_dom"/>
</dbReference>
<sequence>MNYDDAIDEERRKMVSLSGAWFIIVTLTLSSFVLFYSYFLDDNQHITANSYSKYFALTYILFIGTLWVVRTLNPFYLDKNWMRNASILIFINGIIWGGIVFCYVMESRLLGPVFLCVIILFCGIVSGYSLTLIGIYSLPIFSSLLISTYLKDGLLHSLYMCIILSGVWFIIKTSDSLIKKRINKEIATSLILEKKAFNACHNAQIDYLTGVFNRRGFEVEFKKAVSECVIEQKPFAIILVDIDYFKKINDTFGHVAGDECLIAVADKIQKCLKFFVSSISRYGGDEFIIIVNEATSEKVEMICNNIKNSINENSLKSIGDKCISVTQGAAICDNARSVNDIISCADSALYEAKQNGRNCYQVVE</sequence>
<dbReference type="CDD" id="cd01949">
    <property type="entry name" value="GGDEF"/>
    <property type="match status" value="1"/>
</dbReference>
<keyword evidence="6" id="KW-1133">Transmembrane helix</keyword>
<dbReference type="PANTHER" id="PTHR45138:SF9">
    <property type="entry name" value="DIGUANYLATE CYCLASE DGCM-RELATED"/>
    <property type="match status" value="1"/>
</dbReference>
<dbReference type="InterPro" id="IPR050469">
    <property type="entry name" value="Diguanylate_Cyclase"/>
</dbReference>
<evidence type="ECO:0000256" key="5">
    <source>
        <dbReference type="ARBA" id="ARBA00034247"/>
    </source>
</evidence>
<feature type="transmembrane region" description="Helical" evidence="6">
    <location>
        <begin position="20"/>
        <end position="39"/>
    </location>
</feature>
<keyword evidence="9" id="KW-1185">Reference proteome</keyword>
<dbReference type="GO" id="GO:0052621">
    <property type="term" value="F:diguanylate cyclase activity"/>
    <property type="evidence" value="ECO:0007669"/>
    <property type="project" value="UniProtKB-EC"/>
</dbReference>
<reference evidence="8 9" key="1">
    <citation type="submission" date="2016-04" db="EMBL/GenBank/DDBJ databases">
        <title>ATOL: Assembling a taxonomically balanced genome-scale reconstruction of the evolutionary history of the Enterobacteriaceae.</title>
        <authorList>
            <person name="Plunkett G.III."/>
            <person name="Neeno-Eckwall E.C."/>
            <person name="Glasner J.D."/>
            <person name="Perna N.T."/>
        </authorList>
    </citation>
    <scope>NUCLEOTIDE SEQUENCE [LARGE SCALE GENOMIC DNA]</scope>
    <source>
        <strain evidence="8 9">ATCC 51605</strain>
    </source>
</reference>
<evidence type="ECO:0000256" key="4">
    <source>
        <dbReference type="ARBA" id="ARBA00023134"/>
    </source>
</evidence>
<dbReference type="SMART" id="SM00267">
    <property type="entry name" value="GGDEF"/>
    <property type="match status" value="1"/>
</dbReference>
<dbReference type="PANTHER" id="PTHR45138">
    <property type="entry name" value="REGULATORY COMPONENTS OF SENSORY TRANSDUCTION SYSTEM"/>
    <property type="match status" value="1"/>
</dbReference>